<dbReference type="PANTHER" id="PTHR11751:SF373">
    <property type="entry name" value="GLUTAMATE--GLYOXYLATE AMINOTRANSFERASE 2"/>
    <property type="match status" value="1"/>
</dbReference>
<dbReference type="Gene3D" id="3.90.1150.10">
    <property type="entry name" value="Aspartate Aminotransferase, domain 1"/>
    <property type="match status" value="1"/>
</dbReference>
<evidence type="ECO:0000256" key="7">
    <source>
        <dbReference type="ARBA" id="ARBA00025785"/>
    </source>
</evidence>
<keyword evidence="5" id="KW-0663">Pyridoxal phosphate</keyword>
<comment type="cofactor">
    <cofactor evidence="1">
        <name>pyridoxal 5'-phosphate</name>
        <dbReference type="ChEBI" id="CHEBI:597326"/>
    </cofactor>
</comment>
<comment type="subunit">
    <text evidence="2">Homodimer.</text>
</comment>
<evidence type="ECO:0000259" key="8">
    <source>
        <dbReference type="Pfam" id="PF00155"/>
    </source>
</evidence>
<dbReference type="SUPFAM" id="SSF53383">
    <property type="entry name" value="PLP-dependent transferases"/>
    <property type="match status" value="1"/>
</dbReference>
<keyword evidence="10" id="KW-1185">Reference proteome</keyword>
<evidence type="ECO:0000256" key="1">
    <source>
        <dbReference type="ARBA" id="ARBA00001933"/>
    </source>
</evidence>
<keyword evidence="3" id="KW-0032">Aminotransferase</keyword>
<name>A0ABQ7GE84_DUNSA</name>
<dbReference type="InterPro" id="IPR015422">
    <property type="entry name" value="PyrdxlP-dep_Trfase_small"/>
</dbReference>
<dbReference type="InterPro" id="IPR015421">
    <property type="entry name" value="PyrdxlP-dep_Trfase_major"/>
</dbReference>
<keyword evidence="4" id="KW-0808">Transferase</keyword>
<comment type="similarity">
    <text evidence="7">Belongs to the class-I pyridoxal-phosphate-dependent aminotransferase family. Alanine aminotransferase subfamily.</text>
</comment>
<evidence type="ECO:0000256" key="4">
    <source>
        <dbReference type="ARBA" id="ARBA00022679"/>
    </source>
</evidence>
<organism evidence="9 10">
    <name type="scientific">Dunaliella salina</name>
    <name type="common">Green alga</name>
    <name type="synonym">Protococcus salinus</name>
    <dbReference type="NCBI Taxonomy" id="3046"/>
    <lineage>
        <taxon>Eukaryota</taxon>
        <taxon>Viridiplantae</taxon>
        <taxon>Chlorophyta</taxon>
        <taxon>core chlorophytes</taxon>
        <taxon>Chlorophyceae</taxon>
        <taxon>CS clade</taxon>
        <taxon>Chlamydomonadales</taxon>
        <taxon>Dunaliellaceae</taxon>
        <taxon>Dunaliella</taxon>
    </lineage>
</organism>
<dbReference type="CDD" id="cd00609">
    <property type="entry name" value="AAT_like"/>
    <property type="match status" value="1"/>
</dbReference>
<protein>
    <submittedName>
        <fullName evidence="9">Alanine aminotransferase-like protein</fullName>
    </submittedName>
</protein>
<evidence type="ECO:0000313" key="9">
    <source>
        <dbReference type="EMBL" id="KAF5832918.1"/>
    </source>
</evidence>
<dbReference type="EMBL" id="MU069841">
    <property type="protein sequence ID" value="KAF5832918.1"/>
    <property type="molecule type" value="Genomic_DNA"/>
</dbReference>
<evidence type="ECO:0000256" key="3">
    <source>
        <dbReference type="ARBA" id="ARBA00022576"/>
    </source>
</evidence>
<sequence length="329" mass="36493">MCLNALIRNSVDGVLVPIPQYPLYSASISLYGGSLVPYELDESKGWGMNIDTLKKAVQQARSEGKLVRGMVFINPGNPTGQCLSADNLKELIEFAVKERIVLMADEVYQENIYQDERPFVSAKKVMHDMGEPYASQLELLSFHTVSKGTSGECGLRGGYVEMTNIHPGTIEEVYKCASINLCPNTMGQIAISTMLNPPQPGDPSFEQHHKERSEELASLRRRARMVTDAFNSLEGMTCNYTEGAMYSFPQIRLPPKAMEAAKALGKAGDVYYCLKLLEATGISTVPGSGFGQEAGTFHLRTTILPREEVMADFVDKFKSFHIQFMNDHR</sequence>
<evidence type="ECO:0000256" key="5">
    <source>
        <dbReference type="ARBA" id="ARBA00022898"/>
    </source>
</evidence>
<dbReference type="InterPro" id="IPR015424">
    <property type="entry name" value="PyrdxlP-dep_Trfase"/>
</dbReference>
<dbReference type="Proteomes" id="UP000815325">
    <property type="component" value="Unassembled WGS sequence"/>
</dbReference>
<evidence type="ECO:0000256" key="2">
    <source>
        <dbReference type="ARBA" id="ARBA00011738"/>
    </source>
</evidence>
<gene>
    <name evidence="9" type="ORF">DUNSADRAFT_11029</name>
</gene>
<dbReference type="PANTHER" id="PTHR11751">
    <property type="entry name" value="ALANINE AMINOTRANSFERASE"/>
    <property type="match status" value="1"/>
</dbReference>
<evidence type="ECO:0000256" key="6">
    <source>
        <dbReference type="ARBA" id="ARBA00025709"/>
    </source>
</evidence>
<comment type="pathway">
    <text evidence="6">Photosynthesis; C4 acid pathway.</text>
</comment>
<evidence type="ECO:0000313" key="10">
    <source>
        <dbReference type="Proteomes" id="UP000815325"/>
    </source>
</evidence>
<accession>A0ABQ7GE84</accession>
<comment type="caution">
    <text evidence="9">The sequence shown here is derived from an EMBL/GenBank/DDBJ whole genome shotgun (WGS) entry which is preliminary data.</text>
</comment>
<dbReference type="InterPro" id="IPR045088">
    <property type="entry name" value="ALAT1/2-like"/>
</dbReference>
<dbReference type="InterPro" id="IPR004839">
    <property type="entry name" value="Aminotransferase_I/II_large"/>
</dbReference>
<reference evidence="9" key="1">
    <citation type="submission" date="2017-08" db="EMBL/GenBank/DDBJ databases">
        <authorList>
            <person name="Polle J.E."/>
            <person name="Barry K."/>
            <person name="Cushman J."/>
            <person name="Schmutz J."/>
            <person name="Tran D."/>
            <person name="Hathwaick L.T."/>
            <person name="Yim W.C."/>
            <person name="Jenkins J."/>
            <person name="Mckie-Krisberg Z.M."/>
            <person name="Prochnik S."/>
            <person name="Lindquist E."/>
            <person name="Dockter R.B."/>
            <person name="Adam C."/>
            <person name="Molina H."/>
            <person name="Bunkerborg J."/>
            <person name="Jin E."/>
            <person name="Buchheim M."/>
            <person name="Magnuson J."/>
        </authorList>
    </citation>
    <scope>NUCLEOTIDE SEQUENCE</scope>
    <source>
        <strain evidence="9">CCAP 19/18</strain>
    </source>
</reference>
<dbReference type="Gene3D" id="3.40.640.10">
    <property type="entry name" value="Type I PLP-dependent aspartate aminotransferase-like (Major domain)"/>
    <property type="match status" value="1"/>
</dbReference>
<proteinExistence type="inferred from homology"/>
<feature type="domain" description="Aminotransferase class I/classII large" evidence="8">
    <location>
        <begin position="4"/>
        <end position="309"/>
    </location>
</feature>
<dbReference type="Pfam" id="PF00155">
    <property type="entry name" value="Aminotran_1_2"/>
    <property type="match status" value="1"/>
</dbReference>